<reference evidence="2" key="1">
    <citation type="journal article" date="2024" name="Front. Bioeng. Biotechnol.">
        <title>Genome-scale model development and genomic sequencing of the oleaginous clade Lipomyces.</title>
        <authorList>
            <person name="Czajka J.J."/>
            <person name="Han Y."/>
            <person name="Kim J."/>
            <person name="Mondo S.J."/>
            <person name="Hofstad B.A."/>
            <person name="Robles A."/>
            <person name="Haridas S."/>
            <person name="Riley R."/>
            <person name="LaButti K."/>
            <person name="Pangilinan J."/>
            <person name="Andreopoulos W."/>
            <person name="Lipzen A."/>
            <person name="Yan J."/>
            <person name="Wang M."/>
            <person name="Ng V."/>
            <person name="Grigoriev I.V."/>
            <person name="Spatafora J.W."/>
            <person name="Magnuson J.K."/>
            <person name="Baker S.E."/>
            <person name="Pomraning K.R."/>
        </authorList>
    </citation>
    <scope>NUCLEOTIDE SEQUENCE [LARGE SCALE GENOMIC DNA]</scope>
    <source>
        <strain evidence="2">CBS 7786</strain>
    </source>
</reference>
<evidence type="ECO:0000313" key="2">
    <source>
        <dbReference type="Proteomes" id="UP001433508"/>
    </source>
</evidence>
<accession>A0ACC3TAE4</accession>
<dbReference type="Proteomes" id="UP001433508">
    <property type="component" value="Unassembled WGS sequence"/>
</dbReference>
<protein>
    <submittedName>
        <fullName evidence="1">Uncharacterized protein</fullName>
    </submittedName>
</protein>
<evidence type="ECO:0000313" key="1">
    <source>
        <dbReference type="EMBL" id="KAK9240942.1"/>
    </source>
</evidence>
<organism evidence="1 2">
    <name type="scientific">Lipomyces kononenkoae</name>
    <name type="common">Yeast</name>
    <dbReference type="NCBI Taxonomy" id="34357"/>
    <lineage>
        <taxon>Eukaryota</taxon>
        <taxon>Fungi</taxon>
        <taxon>Dikarya</taxon>
        <taxon>Ascomycota</taxon>
        <taxon>Saccharomycotina</taxon>
        <taxon>Lipomycetes</taxon>
        <taxon>Lipomycetales</taxon>
        <taxon>Lipomycetaceae</taxon>
        <taxon>Lipomyces</taxon>
    </lineage>
</organism>
<dbReference type="EMBL" id="MU971337">
    <property type="protein sequence ID" value="KAK9240942.1"/>
    <property type="molecule type" value="Genomic_DNA"/>
</dbReference>
<sequence length="316" mass="36424">MFRMPSSVSRQAPLAWSSELVTSHNIFSTVPDIWDKDALWNYAKAFQLLKNNPPEQRLDASMPYSMYMELEKRWSKFKAEMDICGNQRYPSLGYNSLEQEVTVTTTQSALHEYAASELRGYIADSLKAYFSIHKLEARKGIRDNASTSKTSTHREYLRSSKDPDGSFSYEDDEEGVILRVTIEAGSTENYRGLQRDKDMWIKGLDAKVVYMLEAKRRNQERGTYGPIDYRNHTWFVWRRDMREPITSMDTPPTVMLLPTAIGLKMSDFLSDRIWGSANLPDSDVYFDGDEFMRSLTTAICETAMERLINFVLPVSV</sequence>
<proteinExistence type="predicted"/>
<keyword evidence="2" id="KW-1185">Reference proteome</keyword>
<gene>
    <name evidence="1" type="ORF">V1525DRAFT_423544</name>
</gene>
<name>A0ACC3TAE4_LIPKO</name>
<comment type="caution">
    <text evidence="1">The sequence shown here is derived from an EMBL/GenBank/DDBJ whole genome shotgun (WGS) entry which is preliminary data.</text>
</comment>